<dbReference type="Proteomes" id="UP001516400">
    <property type="component" value="Unassembled WGS sequence"/>
</dbReference>
<dbReference type="AlphaFoldDB" id="A0ABD2NFX2"/>
<protein>
    <recommendedName>
        <fullName evidence="1">HAT C-terminal dimerisation domain-containing protein</fullName>
    </recommendedName>
</protein>
<gene>
    <name evidence="2" type="ORF">HHI36_012911</name>
</gene>
<comment type="caution">
    <text evidence="2">The sequence shown here is derived from an EMBL/GenBank/DDBJ whole genome shotgun (WGS) entry which is preliminary data.</text>
</comment>
<sequence length="156" mass="17502">MDNMVMEVYNKPSTSSGAGVATSCPTATSPTGKILDSMLDEMLTSEPNSDEESLPIEDRCVLLKLLVTILKKNELICMKITFYGGKINNLKYSELYGGVRQYLSCPPSSVPNERLFGNAGLVYDELRNRLSEETIIFHIIIKEINTAFLFYFHFNS</sequence>
<evidence type="ECO:0000313" key="3">
    <source>
        <dbReference type="Proteomes" id="UP001516400"/>
    </source>
</evidence>
<accession>A0ABD2NFX2</accession>
<keyword evidence="3" id="KW-1185">Reference proteome</keyword>
<feature type="domain" description="HAT C-terminal dimerisation" evidence="1">
    <location>
        <begin position="88"/>
        <end position="141"/>
    </location>
</feature>
<dbReference type="InterPro" id="IPR008906">
    <property type="entry name" value="HATC_C_dom"/>
</dbReference>
<evidence type="ECO:0000313" key="2">
    <source>
        <dbReference type="EMBL" id="KAL3277568.1"/>
    </source>
</evidence>
<dbReference type="InterPro" id="IPR012337">
    <property type="entry name" value="RNaseH-like_sf"/>
</dbReference>
<proteinExistence type="predicted"/>
<name>A0ABD2NFX2_9CUCU</name>
<dbReference type="EMBL" id="JABFTP020000103">
    <property type="protein sequence ID" value="KAL3277568.1"/>
    <property type="molecule type" value="Genomic_DNA"/>
</dbReference>
<evidence type="ECO:0000259" key="1">
    <source>
        <dbReference type="Pfam" id="PF05699"/>
    </source>
</evidence>
<dbReference type="Pfam" id="PF05699">
    <property type="entry name" value="Dimer_Tnp_hAT"/>
    <property type="match status" value="1"/>
</dbReference>
<reference evidence="2 3" key="1">
    <citation type="journal article" date="2021" name="BMC Biol.">
        <title>Horizontally acquired antibacterial genes associated with adaptive radiation of ladybird beetles.</title>
        <authorList>
            <person name="Li H.S."/>
            <person name="Tang X.F."/>
            <person name="Huang Y.H."/>
            <person name="Xu Z.Y."/>
            <person name="Chen M.L."/>
            <person name="Du X.Y."/>
            <person name="Qiu B.Y."/>
            <person name="Chen P.T."/>
            <person name="Zhang W."/>
            <person name="Slipinski A."/>
            <person name="Escalona H.E."/>
            <person name="Waterhouse R.M."/>
            <person name="Zwick A."/>
            <person name="Pang H."/>
        </authorList>
    </citation>
    <scope>NUCLEOTIDE SEQUENCE [LARGE SCALE GENOMIC DNA]</scope>
    <source>
        <strain evidence="2">SYSU2018</strain>
    </source>
</reference>
<organism evidence="2 3">
    <name type="scientific">Cryptolaemus montrouzieri</name>
    <dbReference type="NCBI Taxonomy" id="559131"/>
    <lineage>
        <taxon>Eukaryota</taxon>
        <taxon>Metazoa</taxon>
        <taxon>Ecdysozoa</taxon>
        <taxon>Arthropoda</taxon>
        <taxon>Hexapoda</taxon>
        <taxon>Insecta</taxon>
        <taxon>Pterygota</taxon>
        <taxon>Neoptera</taxon>
        <taxon>Endopterygota</taxon>
        <taxon>Coleoptera</taxon>
        <taxon>Polyphaga</taxon>
        <taxon>Cucujiformia</taxon>
        <taxon>Coccinelloidea</taxon>
        <taxon>Coccinellidae</taxon>
        <taxon>Scymninae</taxon>
        <taxon>Scymnini</taxon>
        <taxon>Cryptolaemus</taxon>
    </lineage>
</organism>
<dbReference type="SUPFAM" id="SSF53098">
    <property type="entry name" value="Ribonuclease H-like"/>
    <property type="match status" value="1"/>
</dbReference>